<organism evidence="4 5">
    <name type="scientific">Niabella soli DSM 19437</name>
    <dbReference type="NCBI Taxonomy" id="929713"/>
    <lineage>
        <taxon>Bacteria</taxon>
        <taxon>Pseudomonadati</taxon>
        <taxon>Bacteroidota</taxon>
        <taxon>Chitinophagia</taxon>
        <taxon>Chitinophagales</taxon>
        <taxon>Chitinophagaceae</taxon>
        <taxon>Niabella</taxon>
    </lineage>
</organism>
<dbReference type="SUPFAM" id="SSF75005">
    <property type="entry name" value="Arabinanase/levansucrase/invertase"/>
    <property type="match status" value="1"/>
</dbReference>
<dbReference type="HOGENOM" id="CLU_046648_3_0_10"/>
<dbReference type="RefSeq" id="WP_008587409.1">
    <property type="nucleotide sequence ID" value="NZ_CP007035.1"/>
</dbReference>
<accession>W0F3J6</accession>
<evidence type="ECO:0000256" key="3">
    <source>
        <dbReference type="ARBA" id="ARBA00024356"/>
    </source>
</evidence>
<dbReference type="Proteomes" id="UP000003586">
    <property type="component" value="Chromosome"/>
</dbReference>
<proteinExistence type="inferred from homology"/>
<dbReference type="GO" id="GO:0016757">
    <property type="term" value="F:glycosyltransferase activity"/>
    <property type="evidence" value="ECO:0007669"/>
    <property type="project" value="UniProtKB-KW"/>
</dbReference>
<reference evidence="4 5" key="1">
    <citation type="submission" date="2013-12" db="EMBL/GenBank/DDBJ databases">
        <authorList>
            <consortium name="DOE Joint Genome Institute"/>
            <person name="Eisen J."/>
            <person name="Huntemann M."/>
            <person name="Han J."/>
            <person name="Chen A."/>
            <person name="Kyrpides N."/>
            <person name="Mavromatis K."/>
            <person name="Markowitz V."/>
            <person name="Palaniappan K."/>
            <person name="Ivanova N."/>
            <person name="Schaumberg A."/>
            <person name="Pati A."/>
            <person name="Liolios K."/>
            <person name="Nordberg H.P."/>
            <person name="Cantor M.N."/>
            <person name="Hua S.X."/>
            <person name="Woyke T."/>
        </authorList>
    </citation>
    <scope>NUCLEOTIDE SEQUENCE [LARGE SCALE GENOMIC DNA]</scope>
    <source>
        <strain evidence="5">DSM 19437</strain>
    </source>
</reference>
<evidence type="ECO:0000256" key="1">
    <source>
        <dbReference type="ARBA" id="ARBA00022676"/>
    </source>
</evidence>
<dbReference type="PIRSF" id="PIRSF016202">
    <property type="entry name" value="PH1107"/>
    <property type="match status" value="1"/>
</dbReference>
<dbReference type="InterPro" id="IPR007184">
    <property type="entry name" value="Mannoside_phosphorylase"/>
</dbReference>
<dbReference type="InterPro" id="IPR023296">
    <property type="entry name" value="Glyco_hydro_beta-prop_sf"/>
</dbReference>
<keyword evidence="2" id="KW-0808">Transferase</keyword>
<dbReference type="Gene3D" id="2.115.10.20">
    <property type="entry name" value="Glycosyl hydrolase domain, family 43"/>
    <property type="match status" value="1"/>
</dbReference>
<dbReference type="Pfam" id="PF04041">
    <property type="entry name" value="Glyco_hydro_130"/>
    <property type="match status" value="1"/>
</dbReference>
<keyword evidence="4" id="KW-0326">Glycosidase</keyword>
<dbReference type="STRING" id="929713.NIASO_16785"/>
<keyword evidence="5" id="KW-1185">Reference proteome</keyword>
<evidence type="ECO:0000256" key="2">
    <source>
        <dbReference type="ARBA" id="ARBA00022679"/>
    </source>
</evidence>
<keyword evidence="4" id="KW-0378">Hydrolase</keyword>
<dbReference type="GO" id="GO:0016798">
    <property type="term" value="F:hydrolase activity, acting on glycosyl bonds"/>
    <property type="evidence" value="ECO:0007669"/>
    <property type="project" value="UniProtKB-KW"/>
</dbReference>
<dbReference type="KEGG" id="nso:NIASO_16785"/>
<dbReference type="PANTHER" id="PTHR34106">
    <property type="entry name" value="GLYCOSIDASE"/>
    <property type="match status" value="1"/>
</dbReference>
<dbReference type="OrthoDB" id="2534034at2"/>
<gene>
    <name evidence="4" type="ORF">NIASO_16785</name>
</gene>
<keyword evidence="1" id="KW-0328">Glycosyltransferase</keyword>
<dbReference type="PANTHER" id="PTHR34106:SF5">
    <property type="entry name" value="GLYCOSIDASE"/>
    <property type="match status" value="1"/>
</dbReference>
<evidence type="ECO:0000313" key="4">
    <source>
        <dbReference type="EMBL" id="AHF16368.1"/>
    </source>
</evidence>
<protein>
    <submittedName>
        <fullName evidence="4">Glycosidase</fullName>
    </submittedName>
</protein>
<dbReference type="EMBL" id="CP007035">
    <property type="protein sequence ID" value="AHF16368.1"/>
    <property type="molecule type" value="Genomic_DNA"/>
</dbReference>
<dbReference type="AlphaFoldDB" id="W0F3J6"/>
<evidence type="ECO:0000313" key="5">
    <source>
        <dbReference type="Proteomes" id="UP000003586"/>
    </source>
</evidence>
<sequence>MKQNLLTLVLILFGISGIAQAPLPSWALGPFVRPRPAKPVIIPDNQHSFLDPMSGKKVAWMSNAAFNPAAIVKDNKIVVLFRAEDVSGENKIGGHTSRIGVAESTNGIAMKIHPVPVLYPDHDGQQAIDWPGGSEDPRVAQTENGTYVLLYTSWNLKTPRLSVATSRDLIHWTKHGPAFKTAWEGRFANRPSKSASIVTKLVNDKQVIAKINGKYLMYWGEYFVNPAVSDDLINWTPLLDEKKELLRVIAPRNGYFDSDLTECGPPALLTDKGILLVYNGKNSTGNKGDTKYAAHSYCAGQVLFDKKDPAKVLGRLDKPFLYPTESFERSGQYAAGTVFTEGLVYYKGKWFLYYGCADSRVGVAIFDTKGK</sequence>
<name>W0F3J6_9BACT</name>
<dbReference type="CDD" id="cd18610">
    <property type="entry name" value="GH130_BT3780-like"/>
    <property type="match status" value="1"/>
</dbReference>
<dbReference type="eggNOG" id="COG2152">
    <property type="taxonomic scope" value="Bacteria"/>
</dbReference>
<comment type="similarity">
    <text evidence="3">Belongs to the glycosyl hydrolase 130 family.</text>
</comment>